<evidence type="ECO:0000256" key="1">
    <source>
        <dbReference type="SAM" id="SignalP"/>
    </source>
</evidence>
<keyword evidence="1" id="KW-0732">Signal</keyword>
<protein>
    <recommendedName>
        <fullName evidence="2">Reverse transcriptase domain-containing protein</fullName>
    </recommendedName>
</protein>
<feature type="domain" description="Reverse transcriptase" evidence="2">
    <location>
        <begin position="1"/>
        <end position="104"/>
    </location>
</feature>
<evidence type="ECO:0000313" key="4">
    <source>
        <dbReference type="Proteomes" id="UP001180020"/>
    </source>
</evidence>
<organism evidence="3 4">
    <name type="scientific">Acorus calamus</name>
    <name type="common">Sweet flag</name>
    <dbReference type="NCBI Taxonomy" id="4465"/>
    <lineage>
        <taxon>Eukaryota</taxon>
        <taxon>Viridiplantae</taxon>
        <taxon>Streptophyta</taxon>
        <taxon>Embryophyta</taxon>
        <taxon>Tracheophyta</taxon>
        <taxon>Spermatophyta</taxon>
        <taxon>Magnoliopsida</taxon>
        <taxon>Liliopsida</taxon>
        <taxon>Acoraceae</taxon>
        <taxon>Acorus</taxon>
    </lineage>
</organism>
<reference evidence="3" key="2">
    <citation type="submission" date="2023-06" db="EMBL/GenBank/DDBJ databases">
        <authorList>
            <person name="Ma L."/>
            <person name="Liu K.-W."/>
            <person name="Li Z."/>
            <person name="Hsiao Y.-Y."/>
            <person name="Qi Y."/>
            <person name="Fu T."/>
            <person name="Tang G."/>
            <person name="Zhang D."/>
            <person name="Sun W.-H."/>
            <person name="Liu D.-K."/>
            <person name="Li Y."/>
            <person name="Chen G.-Z."/>
            <person name="Liu X.-D."/>
            <person name="Liao X.-Y."/>
            <person name="Jiang Y.-T."/>
            <person name="Yu X."/>
            <person name="Hao Y."/>
            <person name="Huang J."/>
            <person name="Zhao X.-W."/>
            <person name="Ke S."/>
            <person name="Chen Y.-Y."/>
            <person name="Wu W.-L."/>
            <person name="Hsu J.-L."/>
            <person name="Lin Y.-F."/>
            <person name="Huang M.-D."/>
            <person name="Li C.-Y."/>
            <person name="Huang L."/>
            <person name="Wang Z.-W."/>
            <person name="Zhao X."/>
            <person name="Zhong W.-Y."/>
            <person name="Peng D.-H."/>
            <person name="Ahmad S."/>
            <person name="Lan S."/>
            <person name="Zhang J.-S."/>
            <person name="Tsai W.-C."/>
            <person name="Van De Peer Y."/>
            <person name="Liu Z.-J."/>
        </authorList>
    </citation>
    <scope>NUCLEOTIDE SEQUENCE</scope>
    <source>
        <strain evidence="3">CP</strain>
        <tissue evidence="3">Leaves</tissue>
    </source>
</reference>
<comment type="caution">
    <text evidence="3">The sequence shown here is derived from an EMBL/GenBank/DDBJ whole genome shotgun (WGS) entry which is preliminary data.</text>
</comment>
<dbReference type="EMBL" id="JAUJYO010000007">
    <property type="protein sequence ID" value="KAK1312270.1"/>
    <property type="molecule type" value="Genomic_DNA"/>
</dbReference>
<sequence length="104" mass="11638">MSPILFVLVANVLSHLYMKAEQGGWVQGISCTPNTQPVSIVQYADDTLLLNEASDRSVCGFRFILWCFGLLSRMELNRQKSHMLGMNVELEEEARLANCMGCPV</sequence>
<gene>
    <name evidence="3" type="ORF">QJS10_CPA07g00476</name>
</gene>
<feature type="signal peptide" evidence="1">
    <location>
        <begin position="1"/>
        <end position="20"/>
    </location>
</feature>
<accession>A0AAV9EHD6</accession>
<dbReference type="InterPro" id="IPR000477">
    <property type="entry name" value="RT_dom"/>
</dbReference>
<dbReference type="AlphaFoldDB" id="A0AAV9EHD6"/>
<dbReference type="Proteomes" id="UP001180020">
    <property type="component" value="Unassembled WGS sequence"/>
</dbReference>
<evidence type="ECO:0000259" key="2">
    <source>
        <dbReference type="PROSITE" id="PS50878"/>
    </source>
</evidence>
<evidence type="ECO:0000313" key="3">
    <source>
        <dbReference type="EMBL" id="KAK1312270.1"/>
    </source>
</evidence>
<feature type="chain" id="PRO_5043608765" description="Reverse transcriptase domain-containing protein" evidence="1">
    <location>
        <begin position="21"/>
        <end position="104"/>
    </location>
</feature>
<reference evidence="3" key="1">
    <citation type="journal article" date="2023" name="Nat. Commun.">
        <title>Diploid and tetraploid genomes of Acorus and the evolution of monocots.</title>
        <authorList>
            <person name="Ma L."/>
            <person name="Liu K.W."/>
            <person name="Li Z."/>
            <person name="Hsiao Y.Y."/>
            <person name="Qi Y."/>
            <person name="Fu T."/>
            <person name="Tang G.D."/>
            <person name="Zhang D."/>
            <person name="Sun W.H."/>
            <person name="Liu D.K."/>
            <person name="Li Y."/>
            <person name="Chen G.Z."/>
            <person name="Liu X.D."/>
            <person name="Liao X.Y."/>
            <person name="Jiang Y.T."/>
            <person name="Yu X."/>
            <person name="Hao Y."/>
            <person name="Huang J."/>
            <person name="Zhao X.W."/>
            <person name="Ke S."/>
            <person name="Chen Y.Y."/>
            <person name="Wu W.L."/>
            <person name="Hsu J.L."/>
            <person name="Lin Y.F."/>
            <person name="Huang M.D."/>
            <person name="Li C.Y."/>
            <person name="Huang L."/>
            <person name="Wang Z.W."/>
            <person name="Zhao X."/>
            <person name="Zhong W.Y."/>
            <person name="Peng D.H."/>
            <person name="Ahmad S."/>
            <person name="Lan S."/>
            <person name="Zhang J.S."/>
            <person name="Tsai W.C."/>
            <person name="Van de Peer Y."/>
            <person name="Liu Z.J."/>
        </authorList>
    </citation>
    <scope>NUCLEOTIDE SEQUENCE</scope>
    <source>
        <strain evidence="3">CP</strain>
    </source>
</reference>
<dbReference type="PROSITE" id="PS50878">
    <property type="entry name" value="RT_POL"/>
    <property type="match status" value="1"/>
</dbReference>
<name>A0AAV9EHD6_ACOCL</name>
<proteinExistence type="predicted"/>
<keyword evidence="4" id="KW-1185">Reference proteome</keyword>